<sequence length="151" mass="15146">MALLFAVACVHAQTGGCGPSPQLRCGTNVNGTLGPSSPAYVVELRAGDAARAARLSTCGSSADTVLELFNVCPLEEGARYVLRDDDGCSASASPFASQLRLDGAALAGVRWVRVSAYVGGSAGAFTLRLDTNAAAALLVMTGVGAAILVAS</sequence>
<dbReference type="EMBL" id="JAGTXO010000070">
    <property type="protein sequence ID" value="KAG8457455.1"/>
    <property type="molecule type" value="Genomic_DNA"/>
</dbReference>
<comment type="caution">
    <text evidence="1">The sequence shown here is derived from an EMBL/GenBank/DDBJ whole genome shotgun (WGS) entry which is preliminary data.</text>
</comment>
<dbReference type="Proteomes" id="UP000751190">
    <property type="component" value="Unassembled WGS sequence"/>
</dbReference>
<evidence type="ECO:0000313" key="1">
    <source>
        <dbReference type="EMBL" id="KAG8457455.1"/>
    </source>
</evidence>
<proteinExistence type="predicted"/>
<accession>A0A8J5X6Z0</accession>
<name>A0A8J5X6Z0_DIALT</name>
<reference evidence="1" key="1">
    <citation type="submission" date="2021-05" db="EMBL/GenBank/DDBJ databases">
        <title>The genome of the haptophyte Pavlova lutheri (Diacronema luteri, Pavlovales) - a model for lipid biosynthesis in eukaryotic algae.</title>
        <authorList>
            <person name="Hulatt C.J."/>
            <person name="Posewitz M.C."/>
        </authorList>
    </citation>
    <scope>NUCLEOTIDE SEQUENCE</scope>
    <source>
        <strain evidence="1">NIVA-4/92</strain>
    </source>
</reference>
<keyword evidence="2" id="KW-1185">Reference proteome</keyword>
<dbReference type="AlphaFoldDB" id="A0A8J5X6Z0"/>
<gene>
    <name evidence="1" type="ORF">KFE25_011310</name>
</gene>
<protein>
    <submittedName>
        <fullName evidence="1">Uncharacterized protein</fullName>
    </submittedName>
</protein>
<evidence type="ECO:0000313" key="2">
    <source>
        <dbReference type="Proteomes" id="UP000751190"/>
    </source>
</evidence>
<organism evidence="1 2">
    <name type="scientific">Diacronema lutheri</name>
    <name type="common">Unicellular marine alga</name>
    <name type="synonym">Monochrysis lutheri</name>
    <dbReference type="NCBI Taxonomy" id="2081491"/>
    <lineage>
        <taxon>Eukaryota</taxon>
        <taxon>Haptista</taxon>
        <taxon>Haptophyta</taxon>
        <taxon>Pavlovophyceae</taxon>
        <taxon>Pavlovales</taxon>
        <taxon>Pavlovaceae</taxon>
        <taxon>Diacronema</taxon>
    </lineage>
</organism>